<sequence>MVRTLSAFEAGPHDAGPRTDGTWRVVEVGDGQVSDLPAGTGPATLLGHLLDAA</sequence>
<comment type="caution">
    <text evidence="3">The sequence shown here is derived from an EMBL/GenBank/DDBJ whole genome shotgun (WGS) entry which is preliminary data.</text>
</comment>
<gene>
    <name evidence="3" type="ORF">NGB36_15775</name>
</gene>
<dbReference type="InterPro" id="IPR025643">
    <property type="entry name" value="R2K_3"/>
</dbReference>
<dbReference type="Proteomes" id="UP001057702">
    <property type="component" value="Unassembled WGS sequence"/>
</dbReference>
<reference evidence="3" key="1">
    <citation type="submission" date="2022-06" db="EMBL/GenBank/DDBJ databases">
        <title>Draft genome sequence of Streptomyces sp. RB6PN25 isolated from peat swamp forest in Thailand.</title>
        <authorList>
            <person name="Duangmal K."/>
            <person name="Klaysubun C."/>
        </authorList>
    </citation>
    <scope>NUCLEOTIDE SEQUENCE</scope>
    <source>
        <strain evidence="3">RB6PN25</strain>
    </source>
</reference>
<dbReference type="Pfam" id="PF14243">
    <property type="entry name" value="R2K_3"/>
    <property type="match status" value="1"/>
</dbReference>
<organism evidence="3 4">
    <name type="scientific">Streptomyces humicola</name>
    <dbReference type="NCBI Taxonomy" id="2953240"/>
    <lineage>
        <taxon>Bacteria</taxon>
        <taxon>Bacillati</taxon>
        <taxon>Actinomycetota</taxon>
        <taxon>Actinomycetes</taxon>
        <taxon>Kitasatosporales</taxon>
        <taxon>Streptomycetaceae</taxon>
        <taxon>Streptomyces</taxon>
    </lineage>
</organism>
<protein>
    <submittedName>
        <fullName evidence="3">ATP-grasp domain-containing protein</fullName>
    </submittedName>
</protein>
<dbReference type="EMBL" id="JANFNG010000011">
    <property type="protein sequence ID" value="MCQ4082027.1"/>
    <property type="molecule type" value="Genomic_DNA"/>
</dbReference>
<evidence type="ECO:0000259" key="2">
    <source>
        <dbReference type="Pfam" id="PF14243"/>
    </source>
</evidence>
<keyword evidence="4" id="KW-1185">Reference proteome</keyword>
<accession>A0ABT1PZR7</accession>
<dbReference type="RefSeq" id="WP_255920936.1">
    <property type="nucleotide sequence ID" value="NZ_JANFNG010000011.1"/>
</dbReference>
<evidence type="ECO:0000313" key="3">
    <source>
        <dbReference type="EMBL" id="MCQ4082027.1"/>
    </source>
</evidence>
<feature type="domain" description="ATP-grasp" evidence="2">
    <location>
        <begin position="13"/>
        <end position="47"/>
    </location>
</feature>
<feature type="region of interest" description="Disordered" evidence="1">
    <location>
        <begin position="1"/>
        <end position="22"/>
    </location>
</feature>
<proteinExistence type="predicted"/>
<name>A0ABT1PZR7_9ACTN</name>
<evidence type="ECO:0000313" key="4">
    <source>
        <dbReference type="Proteomes" id="UP001057702"/>
    </source>
</evidence>
<evidence type="ECO:0000256" key="1">
    <source>
        <dbReference type="SAM" id="MobiDB-lite"/>
    </source>
</evidence>